<dbReference type="VEuPathDB" id="TriTrypDB:TcIL3000_0_42910"/>
<dbReference type="Proteomes" id="UP000000702">
    <property type="component" value="Unassembled WGS sequence"/>
</dbReference>
<protein>
    <submittedName>
        <fullName evidence="1">WGS project CAEQ00000000 data, annotated contig 1745</fullName>
    </submittedName>
</protein>
<keyword evidence="2" id="KW-1185">Reference proteome</keyword>
<dbReference type="AlphaFoldDB" id="F9W8L5"/>
<evidence type="ECO:0000313" key="1">
    <source>
        <dbReference type="EMBL" id="CCD13549.1"/>
    </source>
</evidence>
<gene>
    <name evidence="1" type="ORF">TCIL3000_0_42910</name>
</gene>
<sequence length="168" mass="19585">MTFSKYLDFYSKYFARKEVIFIRDDFVNCAERLAVENINTVFSHSWMFDDCVMKKPIELFVSRTSLQCIVTSRPLDEVALDCSQLRDVSLIYLTLGWNTEASFCIYSRNTSWVPVAVHTYERFNCCFQYLAINPPIGVATHLPYDAMNFVSMPIFHCEKNGCSLRFFP</sequence>
<reference evidence="1 2" key="2">
    <citation type="journal article" date="2012" name="Proc. Natl. Acad. Sci. U.S.A.">
        <title>Antigenic diversity is generated by distinct evolutionary mechanisms in African trypanosome species.</title>
        <authorList>
            <person name="Jackson A.P."/>
            <person name="Berry A."/>
            <person name="Aslett M."/>
            <person name="Allison H.C."/>
            <person name="Burton P."/>
            <person name="Vavrova-Anderson J."/>
            <person name="Brown R."/>
            <person name="Browne H."/>
            <person name="Corton N."/>
            <person name="Hauser H."/>
            <person name="Gamble J."/>
            <person name="Gilderthorp R."/>
            <person name="Marcello L."/>
            <person name="McQuillan J."/>
            <person name="Otto T.D."/>
            <person name="Quail M.A."/>
            <person name="Sanders M.J."/>
            <person name="van Tonder A."/>
            <person name="Ginger M.L."/>
            <person name="Field M.C."/>
            <person name="Barry J.D."/>
            <person name="Hertz-Fowler C."/>
            <person name="Berriman M."/>
        </authorList>
    </citation>
    <scope>NUCLEOTIDE SEQUENCE [LARGE SCALE GENOMIC DNA]</scope>
    <source>
        <strain evidence="1 2">IL3000</strain>
    </source>
</reference>
<evidence type="ECO:0000313" key="2">
    <source>
        <dbReference type="Proteomes" id="UP000000702"/>
    </source>
</evidence>
<name>F9W8L5_TRYCI</name>
<proteinExistence type="predicted"/>
<reference evidence="2" key="1">
    <citation type="submission" date="2011-07" db="EMBL/GenBank/DDBJ databases">
        <title>Divergent evolution of antigenic variation in African trypanosomes.</title>
        <authorList>
            <person name="Jackson A.P."/>
            <person name="Berry A."/>
            <person name="Allison H.C."/>
            <person name="Burton P."/>
            <person name="Anderson J."/>
            <person name="Aslett M."/>
            <person name="Brown R."/>
            <person name="Corton N."/>
            <person name="Harris D."/>
            <person name="Hauser H."/>
            <person name="Gamble J."/>
            <person name="Gilderthorp R."/>
            <person name="McQuillan J."/>
            <person name="Quail M.A."/>
            <person name="Sanders M."/>
            <person name="Van Tonder A."/>
            <person name="Ginger M.L."/>
            <person name="Donelson J.E."/>
            <person name="Field M.C."/>
            <person name="Barry J.D."/>
            <person name="Berriman M."/>
            <person name="Hertz-Fowler C."/>
        </authorList>
    </citation>
    <scope>NUCLEOTIDE SEQUENCE [LARGE SCALE GENOMIC DNA]</scope>
    <source>
        <strain evidence="2">IL3000</strain>
    </source>
</reference>
<accession>F9W8L5</accession>
<dbReference type="EMBL" id="CAEQ01001181">
    <property type="protein sequence ID" value="CCD13549.1"/>
    <property type="molecule type" value="Genomic_DNA"/>
</dbReference>
<comment type="caution">
    <text evidence="1">The sequence shown here is derived from an EMBL/GenBank/DDBJ whole genome shotgun (WGS) entry which is preliminary data.</text>
</comment>
<organism evidence="1 2">
    <name type="scientific">Trypanosoma congolense (strain IL3000)</name>
    <dbReference type="NCBI Taxonomy" id="1068625"/>
    <lineage>
        <taxon>Eukaryota</taxon>
        <taxon>Discoba</taxon>
        <taxon>Euglenozoa</taxon>
        <taxon>Kinetoplastea</taxon>
        <taxon>Metakinetoplastina</taxon>
        <taxon>Trypanosomatida</taxon>
        <taxon>Trypanosomatidae</taxon>
        <taxon>Trypanosoma</taxon>
        <taxon>Nannomonas</taxon>
    </lineage>
</organism>